<feature type="non-terminal residue" evidence="1">
    <location>
        <position position="1"/>
    </location>
</feature>
<evidence type="ECO:0000313" key="1">
    <source>
        <dbReference type="EMBL" id="GAH10648.1"/>
    </source>
</evidence>
<dbReference type="EMBL" id="BART01037748">
    <property type="protein sequence ID" value="GAH10648.1"/>
    <property type="molecule type" value="Genomic_DNA"/>
</dbReference>
<organism evidence="1">
    <name type="scientific">marine sediment metagenome</name>
    <dbReference type="NCBI Taxonomy" id="412755"/>
    <lineage>
        <taxon>unclassified sequences</taxon>
        <taxon>metagenomes</taxon>
        <taxon>ecological metagenomes</taxon>
    </lineage>
</organism>
<protein>
    <submittedName>
        <fullName evidence="1">Uncharacterized protein</fullName>
    </submittedName>
</protein>
<accession>X1EPT3</accession>
<reference evidence="1" key="1">
    <citation type="journal article" date="2014" name="Front. Microbiol.">
        <title>High frequency of phylogenetically diverse reductive dehalogenase-homologous genes in deep subseafloor sedimentary metagenomes.</title>
        <authorList>
            <person name="Kawai M."/>
            <person name="Futagami T."/>
            <person name="Toyoda A."/>
            <person name="Takaki Y."/>
            <person name="Nishi S."/>
            <person name="Hori S."/>
            <person name="Arai W."/>
            <person name="Tsubouchi T."/>
            <person name="Morono Y."/>
            <person name="Uchiyama I."/>
            <person name="Ito T."/>
            <person name="Fujiyama A."/>
            <person name="Inagaki F."/>
            <person name="Takami H."/>
        </authorList>
    </citation>
    <scope>NUCLEOTIDE SEQUENCE</scope>
    <source>
        <strain evidence="1">Expedition CK06-06</strain>
    </source>
</reference>
<name>X1EPT3_9ZZZZ</name>
<proteinExistence type="predicted"/>
<feature type="non-terminal residue" evidence="1">
    <location>
        <position position="147"/>
    </location>
</feature>
<dbReference type="AlphaFoldDB" id="X1EPT3"/>
<gene>
    <name evidence="1" type="ORF">S01H4_62996</name>
</gene>
<sequence>SSELTEFLEKSANLRAWPRRLNPVHVVVVFTKFKDEAPGYTKPPYWAETLFDGAIGSVPDFFDRVTFGKYKVTGEYLPKVYEMPYDSTYYDNHFDYSLDITKMLDEDPDVDFSLFDNDGLDGIPSSDDDDGFVDYMVLMPRSRPYDF</sequence>
<comment type="caution">
    <text evidence="1">The sequence shown here is derived from an EMBL/GenBank/DDBJ whole genome shotgun (WGS) entry which is preliminary data.</text>
</comment>